<keyword evidence="7" id="KW-0862">Zinc</keyword>
<dbReference type="InterPro" id="IPR016193">
    <property type="entry name" value="Cytidine_deaminase-like"/>
</dbReference>
<feature type="domain" description="CMP/dCMP-type deaminase" evidence="8">
    <location>
        <begin position="238"/>
        <end position="353"/>
    </location>
</feature>
<evidence type="ECO:0000256" key="3">
    <source>
        <dbReference type="ARBA" id="ARBA00011738"/>
    </source>
</evidence>
<dbReference type="Proteomes" id="UP001341840">
    <property type="component" value="Unassembled WGS sequence"/>
</dbReference>
<comment type="similarity">
    <text evidence="2">Belongs to the cytidine and deoxycytidylate deaminase family.</text>
</comment>
<feature type="domain" description="CMP/dCMP-type deaminase" evidence="8">
    <location>
        <begin position="87"/>
        <end position="210"/>
    </location>
</feature>
<dbReference type="InterPro" id="IPR002125">
    <property type="entry name" value="CMP_dCMP_dom"/>
</dbReference>
<organism evidence="9 10">
    <name type="scientific">Stylosanthes scabra</name>
    <dbReference type="NCBI Taxonomy" id="79078"/>
    <lineage>
        <taxon>Eukaryota</taxon>
        <taxon>Viridiplantae</taxon>
        <taxon>Streptophyta</taxon>
        <taxon>Embryophyta</taxon>
        <taxon>Tracheophyta</taxon>
        <taxon>Spermatophyta</taxon>
        <taxon>Magnoliopsida</taxon>
        <taxon>eudicotyledons</taxon>
        <taxon>Gunneridae</taxon>
        <taxon>Pentapetalae</taxon>
        <taxon>rosids</taxon>
        <taxon>fabids</taxon>
        <taxon>Fabales</taxon>
        <taxon>Fabaceae</taxon>
        <taxon>Papilionoideae</taxon>
        <taxon>50 kb inversion clade</taxon>
        <taxon>dalbergioids sensu lato</taxon>
        <taxon>Dalbergieae</taxon>
        <taxon>Pterocarpus clade</taxon>
        <taxon>Stylosanthes</taxon>
    </lineage>
</organism>
<evidence type="ECO:0000256" key="2">
    <source>
        <dbReference type="ARBA" id="ARBA00006576"/>
    </source>
</evidence>
<evidence type="ECO:0000313" key="9">
    <source>
        <dbReference type="EMBL" id="MED6148549.1"/>
    </source>
</evidence>
<gene>
    <name evidence="9" type="primary">CDA1_2</name>
    <name evidence="9" type="ORF">PIB30_054112</name>
</gene>
<dbReference type="PANTHER" id="PTHR11644">
    <property type="entry name" value="CYTIDINE DEAMINASE"/>
    <property type="match status" value="1"/>
</dbReference>
<comment type="subunit">
    <text evidence="3">Homodimer.</text>
</comment>
<evidence type="ECO:0000259" key="8">
    <source>
        <dbReference type="PROSITE" id="PS51747"/>
    </source>
</evidence>
<dbReference type="Pfam" id="PF08211">
    <property type="entry name" value="dCMP_cyt_deam_2"/>
    <property type="match status" value="1"/>
</dbReference>
<sequence>MLLPLHSSVSLISLFPLYWNTQNIHPQPSFIPSLTKSPLTTTIFSLLQKKKKKDNKKLTMDLKMDQPRFVIPSTEAQLLAQSSGLSSVTDVLPTLVPTAQSLARPPISKFPVAAVGAGKSGRIFIGVNLEFPGLPFHHTIHAEQFLVANLLLNSEPSLVSFAVSAAPCGHCRQFLQELPNATDLKILITNQTNPNFSPLSQFLNHRFGPRDLLPDSVPLLLEPHNHGLSLPNKFNSNDSDLKLAVAALEAANASHAPYSASPSGVAVMDCEGKVYRGSYIESAAYNPSLGPLQAAIVAYVAGGGGGYERIVAAVLVEKESALVKQEHTARLLLNAISPSCDFKALICSPKNGE</sequence>
<accession>A0ABU6TJL9</accession>
<keyword evidence="5" id="KW-0479">Metal-binding</keyword>
<dbReference type="PROSITE" id="PS51747">
    <property type="entry name" value="CYT_DCMP_DEAMINASES_2"/>
    <property type="match status" value="2"/>
</dbReference>
<dbReference type="NCBIfam" id="NF006537">
    <property type="entry name" value="PRK09027.1"/>
    <property type="match status" value="1"/>
</dbReference>
<keyword evidence="10" id="KW-1185">Reference proteome</keyword>
<dbReference type="InterPro" id="IPR050202">
    <property type="entry name" value="Cyt/Deoxycyt_deaminase"/>
</dbReference>
<dbReference type="InterPro" id="IPR006263">
    <property type="entry name" value="Cyt_deam_dimer"/>
</dbReference>
<dbReference type="GO" id="GO:0004126">
    <property type="term" value="F:cytidine deaminase activity"/>
    <property type="evidence" value="ECO:0007669"/>
    <property type="project" value="UniProtKB-EC"/>
</dbReference>
<reference evidence="9 10" key="1">
    <citation type="journal article" date="2023" name="Plants (Basel)">
        <title>Bridging the Gap: Combining Genomics and Transcriptomics Approaches to Understand Stylosanthes scabra, an Orphan Legume from the Brazilian Caatinga.</title>
        <authorList>
            <person name="Ferreira-Neto J.R.C."/>
            <person name="da Silva M.D."/>
            <person name="Binneck E."/>
            <person name="de Melo N.F."/>
            <person name="da Silva R.H."/>
            <person name="de Melo A.L.T.M."/>
            <person name="Pandolfi V."/>
            <person name="Bustamante F.O."/>
            <person name="Brasileiro-Vidal A.C."/>
            <person name="Benko-Iseppon A.M."/>
        </authorList>
    </citation>
    <scope>NUCLEOTIDE SEQUENCE [LARGE SCALE GENOMIC DNA]</scope>
    <source>
        <tissue evidence="9">Leaves</tissue>
    </source>
</reference>
<name>A0ABU6TJL9_9FABA</name>
<dbReference type="InterPro" id="IPR016192">
    <property type="entry name" value="APOBEC/CMP_deaminase_Zn-bd"/>
</dbReference>
<evidence type="ECO:0000256" key="5">
    <source>
        <dbReference type="ARBA" id="ARBA00022723"/>
    </source>
</evidence>
<comment type="caution">
    <text evidence="9">The sequence shown here is derived from an EMBL/GenBank/DDBJ whole genome shotgun (WGS) entry which is preliminary data.</text>
</comment>
<dbReference type="PANTHER" id="PTHR11644:SF2">
    <property type="entry name" value="CYTIDINE DEAMINASE"/>
    <property type="match status" value="1"/>
</dbReference>
<dbReference type="PROSITE" id="PS00903">
    <property type="entry name" value="CYT_DCMP_DEAMINASES_1"/>
    <property type="match status" value="1"/>
</dbReference>
<proteinExistence type="inferred from homology"/>
<evidence type="ECO:0000256" key="4">
    <source>
        <dbReference type="ARBA" id="ARBA00012783"/>
    </source>
</evidence>
<evidence type="ECO:0000313" key="10">
    <source>
        <dbReference type="Proteomes" id="UP001341840"/>
    </source>
</evidence>
<evidence type="ECO:0000256" key="1">
    <source>
        <dbReference type="ARBA" id="ARBA00001947"/>
    </source>
</evidence>
<dbReference type="CDD" id="cd01283">
    <property type="entry name" value="cytidine_deaminase"/>
    <property type="match status" value="1"/>
</dbReference>
<protein>
    <recommendedName>
        <fullName evidence="4">cytidine deaminase</fullName>
        <ecNumber evidence="4">3.5.4.5</ecNumber>
    </recommendedName>
</protein>
<dbReference type="SUPFAM" id="SSF53927">
    <property type="entry name" value="Cytidine deaminase-like"/>
    <property type="match status" value="2"/>
</dbReference>
<evidence type="ECO:0000256" key="7">
    <source>
        <dbReference type="ARBA" id="ARBA00022833"/>
    </source>
</evidence>
<dbReference type="EMBL" id="JASCZI010091030">
    <property type="protein sequence ID" value="MED6148549.1"/>
    <property type="molecule type" value="Genomic_DNA"/>
</dbReference>
<dbReference type="EC" id="3.5.4.5" evidence="4"/>
<keyword evidence="6 9" id="KW-0378">Hydrolase</keyword>
<comment type="cofactor">
    <cofactor evidence="1">
        <name>Zn(2+)</name>
        <dbReference type="ChEBI" id="CHEBI:29105"/>
    </cofactor>
</comment>
<dbReference type="InterPro" id="IPR013171">
    <property type="entry name" value="Cyd/dCyd_deaminase_Zn-bd"/>
</dbReference>
<dbReference type="NCBIfam" id="TIGR01355">
    <property type="entry name" value="cyt_deam_dimer"/>
    <property type="match status" value="1"/>
</dbReference>
<evidence type="ECO:0000256" key="6">
    <source>
        <dbReference type="ARBA" id="ARBA00022801"/>
    </source>
</evidence>
<dbReference type="PIRSF" id="PIRSF006334">
    <property type="entry name" value="Cdd_plus_pseudo"/>
    <property type="match status" value="1"/>
</dbReference>
<dbReference type="Pfam" id="PF00383">
    <property type="entry name" value="dCMP_cyt_deam_1"/>
    <property type="match status" value="1"/>
</dbReference>
<dbReference type="Gene3D" id="3.40.140.10">
    <property type="entry name" value="Cytidine Deaminase, domain 2"/>
    <property type="match status" value="2"/>
</dbReference>